<proteinExistence type="predicted"/>
<reference evidence="1" key="2">
    <citation type="submission" date="2020-11" db="EMBL/GenBank/DDBJ databases">
        <authorList>
            <person name="McCartney M.A."/>
            <person name="Auch B."/>
            <person name="Kono T."/>
            <person name="Mallez S."/>
            <person name="Becker A."/>
            <person name="Gohl D.M."/>
            <person name="Silverstein K.A.T."/>
            <person name="Koren S."/>
            <person name="Bechman K.B."/>
            <person name="Herman A."/>
            <person name="Abrahante J.E."/>
            <person name="Garbe J."/>
        </authorList>
    </citation>
    <scope>NUCLEOTIDE SEQUENCE</scope>
    <source>
        <strain evidence="1">Duluth1</strain>
        <tissue evidence="1">Whole animal</tissue>
    </source>
</reference>
<dbReference type="AlphaFoldDB" id="A0A9D4MD06"/>
<gene>
    <name evidence="1" type="ORF">DPMN_037585</name>
</gene>
<accession>A0A9D4MD06</accession>
<dbReference type="Proteomes" id="UP000828390">
    <property type="component" value="Unassembled WGS sequence"/>
</dbReference>
<dbReference type="EMBL" id="JAIWYP010000002">
    <property type="protein sequence ID" value="KAH3874343.1"/>
    <property type="molecule type" value="Genomic_DNA"/>
</dbReference>
<evidence type="ECO:0000313" key="1">
    <source>
        <dbReference type="EMBL" id="KAH3874343.1"/>
    </source>
</evidence>
<sequence length="54" mass="6142">MKRHRMTLSADRCVQITRTLCGHIVLVIRSHVTATSNHDDSSVDANMKYLTKMV</sequence>
<keyword evidence="2" id="KW-1185">Reference proteome</keyword>
<comment type="caution">
    <text evidence="1">The sequence shown here is derived from an EMBL/GenBank/DDBJ whole genome shotgun (WGS) entry which is preliminary data.</text>
</comment>
<organism evidence="1 2">
    <name type="scientific">Dreissena polymorpha</name>
    <name type="common">Zebra mussel</name>
    <name type="synonym">Mytilus polymorpha</name>
    <dbReference type="NCBI Taxonomy" id="45954"/>
    <lineage>
        <taxon>Eukaryota</taxon>
        <taxon>Metazoa</taxon>
        <taxon>Spiralia</taxon>
        <taxon>Lophotrochozoa</taxon>
        <taxon>Mollusca</taxon>
        <taxon>Bivalvia</taxon>
        <taxon>Autobranchia</taxon>
        <taxon>Heteroconchia</taxon>
        <taxon>Euheterodonta</taxon>
        <taxon>Imparidentia</taxon>
        <taxon>Neoheterodontei</taxon>
        <taxon>Myida</taxon>
        <taxon>Dreissenoidea</taxon>
        <taxon>Dreissenidae</taxon>
        <taxon>Dreissena</taxon>
    </lineage>
</organism>
<reference evidence="1" key="1">
    <citation type="journal article" date="2019" name="bioRxiv">
        <title>The Genome of the Zebra Mussel, Dreissena polymorpha: A Resource for Invasive Species Research.</title>
        <authorList>
            <person name="McCartney M.A."/>
            <person name="Auch B."/>
            <person name="Kono T."/>
            <person name="Mallez S."/>
            <person name="Zhang Y."/>
            <person name="Obille A."/>
            <person name="Becker A."/>
            <person name="Abrahante J.E."/>
            <person name="Garbe J."/>
            <person name="Badalamenti J.P."/>
            <person name="Herman A."/>
            <person name="Mangelson H."/>
            <person name="Liachko I."/>
            <person name="Sullivan S."/>
            <person name="Sone E.D."/>
            <person name="Koren S."/>
            <person name="Silverstein K.A.T."/>
            <person name="Beckman K.B."/>
            <person name="Gohl D.M."/>
        </authorList>
    </citation>
    <scope>NUCLEOTIDE SEQUENCE</scope>
    <source>
        <strain evidence="1">Duluth1</strain>
        <tissue evidence="1">Whole animal</tissue>
    </source>
</reference>
<evidence type="ECO:0000313" key="2">
    <source>
        <dbReference type="Proteomes" id="UP000828390"/>
    </source>
</evidence>
<name>A0A9D4MD06_DREPO</name>
<protein>
    <submittedName>
        <fullName evidence="1">Uncharacterized protein</fullName>
    </submittedName>
</protein>